<dbReference type="EC" id="2.7.1.180" evidence="1 10"/>
<dbReference type="SUPFAM" id="SSF143631">
    <property type="entry name" value="ApbE-like"/>
    <property type="match status" value="1"/>
</dbReference>
<dbReference type="Gene3D" id="3.10.520.10">
    <property type="entry name" value="ApbE-like domains"/>
    <property type="match status" value="1"/>
</dbReference>
<comment type="caution">
    <text evidence="12">The sequence shown here is derived from an EMBL/GenBank/DDBJ whole genome shotgun (WGS) entry which is preliminary data.</text>
</comment>
<dbReference type="InterPro" id="IPR003374">
    <property type="entry name" value="ApbE-like_sf"/>
</dbReference>
<accession>A0A3N4PKQ2</accession>
<dbReference type="PANTHER" id="PTHR30040:SF2">
    <property type="entry name" value="FAD:PROTEIN FMN TRANSFERASE"/>
    <property type="match status" value="1"/>
</dbReference>
<feature type="binding site" evidence="11">
    <location>
        <position position="276"/>
    </location>
    <ligand>
        <name>Mg(2+)</name>
        <dbReference type="ChEBI" id="CHEBI:18420"/>
    </ligand>
</feature>
<evidence type="ECO:0000256" key="6">
    <source>
        <dbReference type="ARBA" id="ARBA00022827"/>
    </source>
</evidence>
<dbReference type="InterPro" id="IPR024932">
    <property type="entry name" value="ApbE"/>
</dbReference>
<dbReference type="Proteomes" id="UP000278351">
    <property type="component" value="Unassembled WGS sequence"/>
</dbReference>
<dbReference type="PANTHER" id="PTHR30040">
    <property type="entry name" value="THIAMINE BIOSYNTHESIS LIPOPROTEIN APBE"/>
    <property type="match status" value="1"/>
</dbReference>
<evidence type="ECO:0000256" key="3">
    <source>
        <dbReference type="ARBA" id="ARBA00022630"/>
    </source>
</evidence>
<evidence type="ECO:0000256" key="8">
    <source>
        <dbReference type="ARBA" id="ARBA00031306"/>
    </source>
</evidence>
<organism evidence="12 13">
    <name type="scientific">Chitinophaga lutea</name>
    <dbReference type="NCBI Taxonomy" id="2488634"/>
    <lineage>
        <taxon>Bacteria</taxon>
        <taxon>Pseudomonadati</taxon>
        <taxon>Bacteroidota</taxon>
        <taxon>Chitinophagia</taxon>
        <taxon>Chitinophagales</taxon>
        <taxon>Chitinophagaceae</taxon>
        <taxon>Chitinophaga</taxon>
    </lineage>
</organism>
<sequence length="328" mass="36231">MNAWRTIALALVWPFSSWGMLPDSSRPSPAIRIEGAAQGTTWHMIYTDGQQRDFSRQVDSILAALDLCLSTYRTDSEVSAFNAFDDFRFQSGHFYPVLQRSAEIYRATNGAFDPTVAPITEAYRNGRRTGKPWLHQVDSLLQYVGFGYIAFDGETVHKNKPGVRLDFDAIAQGYTVDVLARWLEAQGVQAYVAEVGGELRCRGSHTVSIENPAQPGEEVLQLRLHDAAIATAGNYRNFYVQNGQTHRHIIHPKTGLAKPDSLLSATVVAADAITADGFDTALLAMGFEESRKLLAREPSLDACLVYRKADGSLGIFLTERLKAMVVSK</sequence>
<feature type="binding site" evidence="11">
    <location>
        <position position="280"/>
    </location>
    <ligand>
        <name>Mg(2+)</name>
        <dbReference type="ChEBI" id="CHEBI:18420"/>
    </ligand>
</feature>
<dbReference type="EMBL" id="RPDH01000002">
    <property type="protein sequence ID" value="RPE09263.1"/>
    <property type="molecule type" value="Genomic_DNA"/>
</dbReference>
<reference evidence="12 13" key="1">
    <citation type="submission" date="2018-11" db="EMBL/GenBank/DDBJ databases">
        <title>Chitinophaga lutea sp.nov., isolate from arsenic contaminated soil.</title>
        <authorList>
            <person name="Zong Y."/>
        </authorList>
    </citation>
    <scope>NUCLEOTIDE SEQUENCE [LARGE SCALE GENOMIC DNA]</scope>
    <source>
        <strain evidence="12 13">ZY74</strain>
    </source>
</reference>
<feature type="binding site" evidence="11">
    <location>
        <position position="169"/>
    </location>
    <ligand>
        <name>Mg(2+)</name>
        <dbReference type="ChEBI" id="CHEBI:18420"/>
    </ligand>
</feature>
<keyword evidence="13" id="KW-1185">Reference proteome</keyword>
<evidence type="ECO:0000256" key="2">
    <source>
        <dbReference type="ARBA" id="ARBA00016337"/>
    </source>
</evidence>
<proteinExistence type="inferred from homology"/>
<protein>
    <recommendedName>
        <fullName evidence="2 10">FAD:protein FMN transferase</fullName>
        <ecNumber evidence="1 10">2.7.1.180</ecNumber>
    </recommendedName>
    <alternativeName>
        <fullName evidence="8 10">Flavin transferase</fullName>
    </alternativeName>
</protein>
<name>A0A3N4PKQ2_9BACT</name>
<evidence type="ECO:0000256" key="7">
    <source>
        <dbReference type="ARBA" id="ARBA00022842"/>
    </source>
</evidence>
<dbReference type="GO" id="GO:0016740">
    <property type="term" value="F:transferase activity"/>
    <property type="evidence" value="ECO:0007669"/>
    <property type="project" value="UniProtKB-UniRule"/>
</dbReference>
<comment type="similarity">
    <text evidence="10">Belongs to the ApbE family.</text>
</comment>
<evidence type="ECO:0000256" key="10">
    <source>
        <dbReference type="PIRNR" id="PIRNR006268"/>
    </source>
</evidence>
<comment type="catalytic activity">
    <reaction evidence="9 10">
        <text>L-threonyl-[protein] + FAD = FMN-L-threonyl-[protein] + AMP + H(+)</text>
        <dbReference type="Rhea" id="RHEA:36847"/>
        <dbReference type="Rhea" id="RHEA-COMP:11060"/>
        <dbReference type="Rhea" id="RHEA-COMP:11061"/>
        <dbReference type="ChEBI" id="CHEBI:15378"/>
        <dbReference type="ChEBI" id="CHEBI:30013"/>
        <dbReference type="ChEBI" id="CHEBI:57692"/>
        <dbReference type="ChEBI" id="CHEBI:74257"/>
        <dbReference type="ChEBI" id="CHEBI:456215"/>
        <dbReference type="EC" id="2.7.1.180"/>
    </reaction>
</comment>
<evidence type="ECO:0000256" key="4">
    <source>
        <dbReference type="ARBA" id="ARBA00022679"/>
    </source>
</evidence>
<keyword evidence="5 10" id="KW-0479">Metal-binding</keyword>
<evidence type="ECO:0000256" key="5">
    <source>
        <dbReference type="ARBA" id="ARBA00022723"/>
    </source>
</evidence>
<keyword evidence="4 10" id="KW-0808">Transferase</keyword>
<evidence type="ECO:0000313" key="13">
    <source>
        <dbReference type="Proteomes" id="UP000278351"/>
    </source>
</evidence>
<dbReference type="OrthoDB" id="9778595at2"/>
<dbReference type="AlphaFoldDB" id="A0A3N4PKQ2"/>
<gene>
    <name evidence="12" type="ORF">EGT74_19885</name>
</gene>
<evidence type="ECO:0000256" key="9">
    <source>
        <dbReference type="ARBA" id="ARBA00048540"/>
    </source>
</evidence>
<keyword evidence="3 10" id="KW-0285">Flavoprotein</keyword>
<evidence type="ECO:0000256" key="11">
    <source>
        <dbReference type="PIRSR" id="PIRSR006268-2"/>
    </source>
</evidence>
<evidence type="ECO:0000256" key="1">
    <source>
        <dbReference type="ARBA" id="ARBA00011955"/>
    </source>
</evidence>
<dbReference type="RefSeq" id="WP_123848261.1">
    <property type="nucleotide sequence ID" value="NZ_RPDH01000002.1"/>
</dbReference>
<dbReference type="PIRSF" id="PIRSF006268">
    <property type="entry name" value="ApbE"/>
    <property type="match status" value="1"/>
</dbReference>
<keyword evidence="7 10" id="KW-0460">Magnesium</keyword>
<keyword evidence="6 10" id="KW-0274">FAD</keyword>
<dbReference type="Pfam" id="PF02424">
    <property type="entry name" value="ApbE"/>
    <property type="match status" value="1"/>
</dbReference>
<evidence type="ECO:0000313" key="12">
    <source>
        <dbReference type="EMBL" id="RPE09263.1"/>
    </source>
</evidence>
<dbReference type="GO" id="GO:0046872">
    <property type="term" value="F:metal ion binding"/>
    <property type="evidence" value="ECO:0007669"/>
    <property type="project" value="UniProtKB-UniRule"/>
</dbReference>
<comment type="cofactor">
    <cofactor evidence="11">
        <name>Mg(2+)</name>
        <dbReference type="ChEBI" id="CHEBI:18420"/>
    </cofactor>
    <cofactor evidence="11">
        <name>Mn(2+)</name>
        <dbReference type="ChEBI" id="CHEBI:29035"/>
    </cofactor>
    <text evidence="11">Magnesium. Can also use manganese.</text>
</comment>